<organism evidence="1 2">
    <name type="scientific">Clostridium kluyveri (strain NBRC 12016)</name>
    <dbReference type="NCBI Taxonomy" id="583346"/>
    <lineage>
        <taxon>Bacteria</taxon>
        <taxon>Bacillati</taxon>
        <taxon>Bacillota</taxon>
        <taxon>Clostridia</taxon>
        <taxon>Eubacteriales</taxon>
        <taxon>Clostridiaceae</taxon>
        <taxon>Clostridium</taxon>
    </lineage>
</organism>
<evidence type="ECO:0000313" key="2">
    <source>
        <dbReference type="Proteomes" id="UP000007969"/>
    </source>
</evidence>
<gene>
    <name evidence="1" type="ordered locus">CKR_0491</name>
</gene>
<dbReference type="InterPro" id="IPR021617">
    <property type="entry name" value="DUF3231"/>
</dbReference>
<reference evidence="2" key="1">
    <citation type="submission" date="2005-09" db="EMBL/GenBank/DDBJ databases">
        <title>Complete genome sequence of Clostridium kluyveri and comparative genomics of Clostridia species.</title>
        <authorList>
            <person name="Inui M."/>
            <person name="Nonaka H."/>
            <person name="Shinoda Y."/>
            <person name="Ikenaga Y."/>
            <person name="Abe M."/>
            <person name="Naito K."/>
            <person name="Vertes A.A."/>
            <person name="Yukawa H."/>
        </authorList>
    </citation>
    <scope>NUCLEOTIDE SEQUENCE [LARGE SCALE GENOMIC DNA]</scope>
    <source>
        <strain evidence="2">NBRC 12016</strain>
    </source>
</reference>
<sequence>MVYLLFNSQFENKVTFKINTTLNENTMCSLHKVLIFGEANLYNTLNQEVIFMPDLKNIKLVSSEISGLWDSYMSDSLVICVLKQFLNNVEDNDIQTLLQHTLNLSIQHISIITDIFNQEGLPIPQGFTDKDVNINSPRLFSDTFYAAYISFIARVGMHDYTLTLNQIARSDIRKYFSKCITEYIGLYNKAAELRLSKGIFIRAPHIEVPKEVQFVGNQSFIFNIFKKKRALLAREITHIFSLISADIIGDALATGFSQVSRDKKISAYFLEGKHLGQEIIAELTSILVDEDIPIPATSESFVTDSTESPFSEKLMLYHALIMTAAGVSSKGAAIAQSMRADLEGMYTKLIAKIMKYTKDGIDIMNDNKFLEQPPQAISHEKLVKI</sequence>
<dbReference type="HOGENOM" id="CLU_068841_0_0_9"/>
<name>B9DZ67_CLOK1</name>
<dbReference type="InterPro" id="IPR012347">
    <property type="entry name" value="Ferritin-like"/>
</dbReference>
<proteinExistence type="predicted"/>
<evidence type="ECO:0000313" key="1">
    <source>
        <dbReference type="EMBL" id="BAH05542.1"/>
    </source>
</evidence>
<dbReference type="Pfam" id="PF11553">
    <property type="entry name" value="DUF3231"/>
    <property type="match status" value="2"/>
</dbReference>
<accession>B9DZ67</accession>
<dbReference type="Proteomes" id="UP000007969">
    <property type="component" value="Chromosome"/>
</dbReference>
<dbReference type="EMBL" id="AP009049">
    <property type="protein sequence ID" value="BAH05542.1"/>
    <property type="molecule type" value="Genomic_DNA"/>
</dbReference>
<dbReference type="Gene3D" id="1.20.1260.10">
    <property type="match status" value="2"/>
</dbReference>
<evidence type="ECO:0008006" key="3">
    <source>
        <dbReference type="Google" id="ProtNLM"/>
    </source>
</evidence>
<dbReference type="AlphaFoldDB" id="B9DZ67"/>
<dbReference type="KEGG" id="ckr:CKR_0491"/>
<protein>
    <recommendedName>
        <fullName evidence="3">DUF3231 domain-containing protein</fullName>
    </recommendedName>
</protein>